<dbReference type="SUPFAM" id="SSF56784">
    <property type="entry name" value="HAD-like"/>
    <property type="match status" value="1"/>
</dbReference>
<evidence type="ECO:0000313" key="1">
    <source>
        <dbReference type="EMBL" id="RFT42016.1"/>
    </source>
</evidence>
<dbReference type="PANTHER" id="PTHR19288">
    <property type="entry name" value="4-NITROPHENYLPHOSPHATASE-RELATED"/>
    <property type="match status" value="1"/>
</dbReference>
<dbReference type="NCBIfam" id="TIGR01460">
    <property type="entry name" value="HAD-SF-IIA"/>
    <property type="match status" value="1"/>
</dbReference>
<protein>
    <submittedName>
        <fullName evidence="1">Hydrolase</fullName>
    </submittedName>
</protein>
<dbReference type="Pfam" id="PF13242">
    <property type="entry name" value="Hydrolase_like"/>
    <property type="match status" value="1"/>
</dbReference>
<dbReference type="Gene3D" id="3.40.50.1000">
    <property type="entry name" value="HAD superfamily/HAD-like"/>
    <property type="match status" value="2"/>
</dbReference>
<dbReference type="RefSeq" id="WP_117189830.1">
    <property type="nucleotide sequence ID" value="NZ_JAQDJS010000007.1"/>
</dbReference>
<gene>
    <name evidence="1" type="ORF">CHT91_12340</name>
</gene>
<dbReference type="InterPro" id="IPR023214">
    <property type="entry name" value="HAD_sf"/>
</dbReference>
<accession>A0A3E2D9E2</accession>
<sequence length="332" mass="34910">MSDALIDGHDAALFDLDGVVYLGPHPVPAAPDTIAELRRRGVKVGFVTNNAARSAEVVAQHLTDIGIPTEASDVVTSAQAITDLAAEQLSAGAKVLIIGTESLRVEARSRGLVTVESAQDDPVAVIQGYDPHIDWALLEEAGFALQAGAKWYAANPDITRPTDRGIVPGIGAQLQVVATTCDAKPVIAGKPYRPLLEATVSRLGCKAPIFVGDRLDTDIRGANAMTMDSLFVFTGAHGVADLLVATPEDRPQNIAVDLSGLLEPARTVEMSDAHARCGEAEVSLTTDREIRADMVPGDVSGQLDAVTAMMTLVHESGATVPEKPAESFDKLH</sequence>
<dbReference type="Proteomes" id="UP000259211">
    <property type="component" value="Unassembled WGS sequence"/>
</dbReference>
<dbReference type="GO" id="GO:0016791">
    <property type="term" value="F:phosphatase activity"/>
    <property type="evidence" value="ECO:0007669"/>
    <property type="project" value="TreeGrafter"/>
</dbReference>
<organism evidence="1 2">
    <name type="scientific">Cutibacterium avidum</name>
    <dbReference type="NCBI Taxonomy" id="33010"/>
    <lineage>
        <taxon>Bacteria</taxon>
        <taxon>Bacillati</taxon>
        <taxon>Actinomycetota</taxon>
        <taxon>Actinomycetes</taxon>
        <taxon>Propionibacteriales</taxon>
        <taxon>Propionibacteriaceae</taxon>
        <taxon>Cutibacterium</taxon>
    </lineage>
</organism>
<dbReference type="PANTHER" id="PTHR19288:SF95">
    <property type="entry name" value="D-GLYCEROL 3-PHOSPHATE PHOSPHATASE"/>
    <property type="match status" value="1"/>
</dbReference>
<comment type="caution">
    <text evidence="1">The sequence shown here is derived from an EMBL/GenBank/DDBJ whole genome shotgun (WGS) entry which is preliminary data.</text>
</comment>
<keyword evidence="1" id="KW-0378">Hydrolase</keyword>
<dbReference type="AlphaFoldDB" id="A0A3E2D9E2"/>
<evidence type="ECO:0000313" key="2">
    <source>
        <dbReference type="Proteomes" id="UP000259211"/>
    </source>
</evidence>
<dbReference type="InterPro" id="IPR006357">
    <property type="entry name" value="HAD-SF_hydro_IIA"/>
</dbReference>
<name>A0A3E2D9E2_9ACTN</name>
<reference evidence="1 2" key="1">
    <citation type="submission" date="2017-07" db="EMBL/GenBank/DDBJ databases">
        <authorList>
            <person name="Sun Z.S."/>
            <person name="Albrecht U."/>
            <person name="Echele G."/>
            <person name="Lee C.C."/>
        </authorList>
    </citation>
    <scope>NUCLEOTIDE SEQUENCE [LARGE SCALE GENOMIC DNA]</scope>
    <source>
        <strain evidence="1 2">P16-029</strain>
    </source>
</reference>
<dbReference type="EMBL" id="NOWI01000019">
    <property type="protein sequence ID" value="RFT42016.1"/>
    <property type="molecule type" value="Genomic_DNA"/>
</dbReference>
<proteinExistence type="predicted"/>
<dbReference type="InterPro" id="IPR036412">
    <property type="entry name" value="HAD-like_sf"/>
</dbReference>
<dbReference type="Pfam" id="PF13344">
    <property type="entry name" value="Hydrolase_6"/>
    <property type="match status" value="1"/>
</dbReference>
<dbReference type="GO" id="GO:0005737">
    <property type="term" value="C:cytoplasm"/>
    <property type="evidence" value="ECO:0007669"/>
    <property type="project" value="TreeGrafter"/>
</dbReference>